<evidence type="ECO:0000313" key="7">
    <source>
        <dbReference type="Proteomes" id="UP001266099"/>
    </source>
</evidence>
<dbReference type="Proteomes" id="UP001266099">
    <property type="component" value="Unassembled WGS sequence"/>
</dbReference>
<evidence type="ECO:0000256" key="1">
    <source>
        <dbReference type="ARBA" id="ARBA00022714"/>
    </source>
</evidence>
<dbReference type="Pfam" id="PF00355">
    <property type="entry name" value="Rieske"/>
    <property type="match status" value="1"/>
</dbReference>
<dbReference type="EMBL" id="JAVDUJ010000001">
    <property type="protein sequence ID" value="MDR6938613.1"/>
    <property type="molecule type" value="Genomic_DNA"/>
</dbReference>
<evidence type="ECO:0000313" key="6">
    <source>
        <dbReference type="EMBL" id="MDR6938613.1"/>
    </source>
</evidence>
<keyword evidence="6" id="KW-0560">Oxidoreductase</keyword>
<keyword evidence="3" id="KW-0408">Iron</keyword>
<name>A0ABU1SZS6_9ACTO</name>
<dbReference type="PROSITE" id="PS51296">
    <property type="entry name" value="RIESKE"/>
    <property type="match status" value="1"/>
</dbReference>
<reference evidence="6 7" key="1">
    <citation type="submission" date="2023-07" db="EMBL/GenBank/DDBJ databases">
        <title>Sequencing the genomes of 1000 actinobacteria strains.</title>
        <authorList>
            <person name="Klenk H.-P."/>
        </authorList>
    </citation>
    <scope>NUCLEOTIDE SEQUENCE [LARGE SCALE GENOMIC DNA]</scope>
    <source>
        <strain evidence="6 7">DSM 15539</strain>
    </source>
</reference>
<dbReference type="RefSeq" id="WP_309954580.1">
    <property type="nucleotide sequence ID" value="NZ_JAVDUJ010000001.1"/>
</dbReference>
<keyword evidence="2" id="KW-0479">Metal-binding</keyword>
<evidence type="ECO:0000256" key="4">
    <source>
        <dbReference type="ARBA" id="ARBA00023014"/>
    </source>
</evidence>
<protein>
    <submittedName>
        <fullName evidence="6">3-phenylpropionate/trans-cinnamate dioxygenase ferredoxin subunit</fullName>
    </submittedName>
</protein>
<dbReference type="Gene3D" id="2.102.10.10">
    <property type="entry name" value="Rieske [2Fe-2S] iron-sulphur domain"/>
    <property type="match status" value="1"/>
</dbReference>
<dbReference type="CDD" id="cd03528">
    <property type="entry name" value="Rieske_RO_ferredoxin"/>
    <property type="match status" value="1"/>
</dbReference>
<evidence type="ECO:0000256" key="2">
    <source>
        <dbReference type="ARBA" id="ARBA00022723"/>
    </source>
</evidence>
<keyword evidence="7" id="KW-1185">Reference proteome</keyword>
<comment type="caution">
    <text evidence="6">The sequence shown here is derived from an EMBL/GenBank/DDBJ whole genome shotgun (WGS) entry which is preliminary data.</text>
</comment>
<organism evidence="6 7">
    <name type="scientific">Arcanobacterium hippocoleae</name>
    <dbReference type="NCBI Taxonomy" id="149017"/>
    <lineage>
        <taxon>Bacteria</taxon>
        <taxon>Bacillati</taxon>
        <taxon>Actinomycetota</taxon>
        <taxon>Actinomycetes</taxon>
        <taxon>Actinomycetales</taxon>
        <taxon>Actinomycetaceae</taxon>
        <taxon>Arcanobacterium</taxon>
    </lineage>
</organism>
<dbReference type="SUPFAM" id="SSF50022">
    <property type="entry name" value="ISP domain"/>
    <property type="match status" value="1"/>
</dbReference>
<feature type="domain" description="Rieske" evidence="5">
    <location>
        <begin position="9"/>
        <end position="105"/>
    </location>
</feature>
<gene>
    <name evidence="6" type="ORF">J2S36_000156</name>
</gene>
<keyword evidence="4" id="KW-0411">Iron-sulfur</keyword>
<keyword evidence="6" id="KW-0223">Dioxygenase</keyword>
<sequence length="111" mass="11829">MVSKDICSVADVATGDVGSYDLVDATGTSIKIALIHTENDRWFAIHDRCSHGRIALSEGFVEGESIECARHGALFDLATGNPLSPPATVAVKTYPVTIQNDRVCIELAAQN</sequence>
<dbReference type="GO" id="GO:0051213">
    <property type="term" value="F:dioxygenase activity"/>
    <property type="evidence" value="ECO:0007669"/>
    <property type="project" value="UniProtKB-KW"/>
</dbReference>
<evidence type="ECO:0000259" key="5">
    <source>
        <dbReference type="PROSITE" id="PS51296"/>
    </source>
</evidence>
<dbReference type="InterPro" id="IPR017941">
    <property type="entry name" value="Rieske_2Fe-2S"/>
</dbReference>
<evidence type="ECO:0000256" key="3">
    <source>
        <dbReference type="ARBA" id="ARBA00023004"/>
    </source>
</evidence>
<proteinExistence type="predicted"/>
<accession>A0ABU1SZS6</accession>
<keyword evidence="1" id="KW-0001">2Fe-2S</keyword>
<dbReference type="InterPro" id="IPR036922">
    <property type="entry name" value="Rieske_2Fe-2S_sf"/>
</dbReference>